<protein>
    <submittedName>
        <fullName evidence="2">Uncharacterized protein</fullName>
    </submittedName>
</protein>
<comment type="caution">
    <text evidence="2">The sequence shown here is derived from an EMBL/GenBank/DDBJ whole genome shotgun (WGS) entry which is preliminary data.</text>
</comment>
<name>A0A833TYU1_ACIBZ</name>
<evidence type="ECO:0000256" key="1">
    <source>
        <dbReference type="SAM" id="Coils"/>
    </source>
</evidence>
<dbReference type="Proteomes" id="UP000490535">
    <property type="component" value="Unassembled WGS sequence"/>
</dbReference>
<sequence length="380" mass="41275">MKKLLFLAVLLGLTGCGEPDQNETSQSSLQSSPASFNYYKAATANTMSAPVASFGQWVVNGYTSEGASTVVNASRTIGGVATESKALITPNVSQVSKILRAGLGGAALTFAVNELLDGIDWVMDPANNQVKYKETKLMGGNWWCNGGIGLTSRQACETYLTELLEIYSNVYTYATLTKCVYDSPIQTTCYFNTNRGEYYVIAGYINGSVNLEEKNLPLDTVSQEIINNAELGNTDAQAVTLAAAQAIVSEAENDATKAKEIEDELERNSNKCPNGEPRNIYGQCWICPKEDKQPIESNKNIAKVRAQALGSCLTGGRNKVFKNYDKDEFLVRSTAWDALAEAREIENMCWLPPHANHVQEAQTNRGIAETCRAGAAQAIK</sequence>
<proteinExistence type="predicted"/>
<feature type="coiled-coil region" evidence="1">
    <location>
        <begin position="241"/>
        <end position="271"/>
    </location>
</feature>
<accession>A0A833TYU1</accession>
<evidence type="ECO:0000313" key="3">
    <source>
        <dbReference type="Proteomes" id="UP000490535"/>
    </source>
</evidence>
<organism evidence="2 3">
    <name type="scientific">Acinetobacter bereziniae</name>
    <name type="common">Acinetobacter genomosp. 10</name>
    <dbReference type="NCBI Taxonomy" id="106648"/>
    <lineage>
        <taxon>Bacteria</taxon>
        <taxon>Pseudomonadati</taxon>
        <taxon>Pseudomonadota</taxon>
        <taxon>Gammaproteobacteria</taxon>
        <taxon>Moraxellales</taxon>
        <taxon>Moraxellaceae</taxon>
        <taxon>Acinetobacter</taxon>
    </lineage>
</organism>
<dbReference type="EMBL" id="WNDP01000035">
    <property type="protein sequence ID" value="KAF1025709.1"/>
    <property type="molecule type" value="Genomic_DNA"/>
</dbReference>
<gene>
    <name evidence="2" type="ORF">GAK29_01773</name>
</gene>
<dbReference type="PROSITE" id="PS51257">
    <property type="entry name" value="PROKAR_LIPOPROTEIN"/>
    <property type="match status" value="1"/>
</dbReference>
<dbReference type="AlphaFoldDB" id="A0A833TYU1"/>
<reference evidence="3" key="1">
    <citation type="journal article" date="2020" name="MBio">
        <title>Horizontal gene transfer to a defensive symbiont with a reduced genome amongst a multipartite beetle microbiome.</title>
        <authorList>
            <person name="Waterworth S.C."/>
            <person name="Florez L.V."/>
            <person name="Rees E.R."/>
            <person name="Hertweck C."/>
            <person name="Kaltenpoth M."/>
            <person name="Kwan J.C."/>
        </authorList>
    </citation>
    <scope>NUCLEOTIDE SEQUENCE [LARGE SCALE GENOMIC DNA]</scope>
</reference>
<evidence type="ECO:0000313" key="2">
    <source>
        <dbReference type="EMBL" id="KAF1025709.1"/>
    </source>
</evidence>
<keyword evidence="1" id="KW-0175">Coiled coil</keyword>